<dbReference type="PANTHER" id="PTHR11952">
    <property type="entry name" value="UDP- GLUCOSE PYROPHOSPHORYLASE"/>
    <property type="match status" value="1"/>
</dbReference>
<organism evidence="3 4">
    <name type="scientific">Heterocephalus glaber</name>
    <name type="common">Naked mole rat</name>
    <dbReference type="NCBI Taxonomy" id="10181"/>
    <lineage>
        <taxon>Eukaryota</taxon>
        <taxon>Metazoa</taxon>
        <taxon>Chordata</taxon>
        <taxon>Craniata</taxon>
        <taxon>Vertebrata</taxon>
        <taxon>Euteleostomi</taxon>
        <taxon>Mammalia</taxon>
        <taxon>Eutheria</taxon>
        <taxon>Euarchontoglires</taxon>
        <taxon>Glires</taxon>
        <taxon>Rodentia</taxon>
        <taxon>Hystricomorpha</taxon>
        <taxon>Bathyergidae</taxon>
        <taxon>Heterocephalus</taxon>
    </lineage>
</organism>
<dbReference type="SUPFAM" id="SSF53448">
    <property type="entry name" value="Nucleotide-diphospho-sugar transferases"/>
    <property type="match status" value="1"/>
</dbReference>
<dbReference type="Pfam" id="PF01704">
    <property type="entry name" value="UDPGP"/>
    <property type="match status" value="1"/>
</dbReference>
<evidence type="ECO:0000256" key="2">
    <source>
        <dbReference type="ARBA" id="ARBA00022695"/>
    </source>
</evidence>
<dbReference type="Gene3D" id="3.90.550.10">
    <property type="entry name" value="Spore Coat Polysaccharide Biosynthesis Protein SpsA, Chain A"/>
    <property type="match status" value="1"/>
</dbReference>
<evidence type="ECO:0000313" key="4">
    <source>
        <dbReference type="Proteomes" id="UP000006813"/>
    </source>
</evidence>
<dbReference type="AlphaFoldDB" id="G5C1Y5"/>
<dbReference type="InterPro" id="IPR002618">
    <property type="entry name" value="UDPGP_fam"/>
</dbReference>
<sequence>MNVNDLKLGLSKAGREHWLQFWNELEEAQQVELYAELQAMNFEELNFLFQKAIEGFNQSTHQEKVDARMKPVPLEVLGSATRDQNQLQSWESEELFQISQNKLAVLLLAGGQGTRLGIPQRNV</sequence>
<dbReference type="STRING" id="10181.G5C1Y5"/>
<dbReference type="InterPro" id="IPR039741">
    <property type="entry name" value="UDP-sugar_pyrophosphorylase"/>
</dbReference>
<keyword evidence="1" id="KW-0808">Transferase</keyword>
<proteinExistence type="predicted"/>
<keyword evidence="2" id="KW-0548">Nucleotidyltransferase</keyword>
<dbReference type="GO" id="GO:0003977">
    <property type="term" value="F:UDP-N-acetylglucosamine diphosphorylase activity"/>
    <property type="evidence" value="ECO:0007669"/>
    <property type="project" value="TreeGrafter"/>
</dbReference>
<dbReference type="PANTHER" id="PTHR11952:SF4">
    <property type="entry name" value="UDP-N-ACETYLHEXOSAMINE PYROPHOSPHORYLASE"/>
    <property type="match status" value="1"/>
</dbReference>
<dbReference type="GO" id="GO:0006048">
    <property type="term" value="P:UDP-N-acetylglucosamine biosynthetic process"/>
    <property type="evidence" value="ECO:0007669"/>
    <property type="project" value="TreeGrafter"/>
</dbReference>
<gene>
    <name evidence="3" type="ORF">GW7_01323</name>
</gene>
<protein>
    <submittedName>
        <fullName evidence="3">UDP-N-acetylhexosamine pyrophosphorylase</fullName>
    </submittedName>
</protein>
<dbReference type="InParanoid" id="G5C1Y5"/>
<reference evidence="3 4" key="1">
    <citation type="journal article" date="2011" name="Nature">
        <title>Genome sequencing reveals insights into physiology and longevity of the naked mole rat.</title>
        <authorList>
            <person name="Kim E.B."/>
            <person name="Fang X."/>
            <person name="Fushan A.A."/>
            <person name="Huang Z."/>
            <person name="Lobanov A.V."/>
            <person name="Han L."/>
            <person name="Marino S.M."/>
            <person name="Sun X."/>
            <person name="Turanov A.A."/>
            <person name="Yang P."/>
            <person name="Yim S.H."/>
            <person name="Zhao X."/>
            <person name="Kasaikina M.V."/>
            <person name="Stoletzki N."/>
            <person name="Peng C."/>
            <person name="Polak P."/>
            <person name="Xiong Z."/>
            <person name="Kiezun A."/>
            <person name="Zhu Y."/>
            <person name="Chen Y."/>
            <person name="Kryukov G.V."/>
            <person name="Zhang Q."/>
            <person name="Peshkin L."/>
            <person name="Yang L."/>
            <person name="Bronson R.T."/>
            <person name="Buffenstein R."/>
            <person name="Wang B."/>
            <person name="Han C."/>
            <person name="Li Q."/>
            <person name="Chen L."/>
            <person name="Zhao W."/>
            <person name="Sunyaev S.R."/>
            <person name="Park T.J."/>
            <person name="Zhang G."/>
            <person name="Wang J."/>
            <person name="Gladyshev V.N."/>
        </authorList>
    </citation>
    <scope>NUCLEOTIDE SEQUENCE [LARGE SCALE GENOMIC DNA]</scope>
</reference>
<evidence type="ECO:0000313" key="3">
    <source>
        <dbReference type="EMBL" id="EHB15546.1"/>
    </source>
</evidence>
<evidence type="ECO:0000256" key="1">
    <source>
        <dbReference type="ARBA" id="ARBA00022679"/>
    </source>
</evidence>
<dbReference type="EMBL" id="JH172942">
    <property type="protein sequence ID" value="EHB15546.1"/>
    <property type="molecule type" value="Genomic_DNA"/>
</dbReference>
<name>G5C1Y5_HETGA</name>
<accession>G5C1Y5</accession>
<dbReference type="Proteomes" id="UP000006813">
    <property type="component" value="Unassembled WGS sequence"/>
</dbReference>
<dbReference type="InterPro" id="IPR029044">
    <property type="entry name" value="Nucleotide-diphossugar_trans"/>
</dbReference>